<gene>
    <name evidence="1" type="ORF">WJX81_005588</name>
</gene>
<dbReference type="EMBL" id="JALJOU010000005">
    <property type="protein sequence ID" value="KAK9843768.1"/>
    <property type="molecule type" value="Genomic_DNA"/>
</dbReference>
<evidence type="ECO:0000313" key="2">
    <source>
        <dbReference type="Proteomes" id="UP001445335"/>
    </source>
</evidence>
<proteinExistence type="predicted"/>
<dbReference type="Proteomes" id="UP001445335">
    <property type="component" value="Unassembled WGS sequence"/>
</dbReference>
<sequence>MPGTKSKGLNITGRWEKVKDQSELDCYSKQLDLLQIGGIQKATAVKLMNGINIEHSADGMRTEYKVDKVPFFKHCEEFRLGRETVMGRRDKKSGQQRAFLREVPEGLQIDIQLEQPFPGRIVETFSCPEDGILKIASVTAVDGREQHCIQMYRKAG</sequence>
<comment type="caution">
    <text evidence="1">The sequence shown here is derived from an EMBL/GenBank/DDBJ whole genome shotgun (WGS) entry which is preliminary data.</text>
</comment>
<reference evidence="1 2" key="1">
    <citation type="journal article" date="2024" name="Nat. Commun.">
        <title>Phylogenomics reveals the evolutionary origins of lichenization in chlorophyte algae.</title>
        <authorList>
            <person name="Puginier C."/>
            <person name="Libourel C."/>
            <person name="Otte J."/>
            <person name="Skaloud P."/>
            <person name="Haon M."/>
            <person name="Grisel S."/>
            <person name="Petersen M."/>
            <person name="Berrin J.G."/>
            <person name="Delaux P.M."/>
            <person name="Dal Grande F."/>
            <person name="Keller J."/>
        </authorList>
    </citation>
    <scope>NUCLEOTIDE SEQUENCE [LARGE SCALE GENOMIC DNA]</scope>
    <source>
        <strain evidence="1 2">SAG 245.80</strain>
    </source>
</reference>
<accession>A0AAW1SEE2</accession>
<protein>
    <submittedName>
        <fullName evidence="1">Uncharacterized protein</fullName>
    </submittedName>
</protein>
<evidence type="ECO:0000313" key="1">
    <source>
        <dbReference type="EMBL" id="KAK9843768.1"/>
    </source>
</evidence>
<dbReference type="AlphaFoldDB" id="A0AAW1SEE2"/>
<organism evidence="1 2">
    <name type="scientific">Elliptochloris bilobata</name>
    <dbReference type="NCBI Taxonomy" id="381761"/>
    <lineage>
        <taxon>Eukaryota</taxon>
        <taxon>Viridiplantae</taxon>
        <taxon>Chlorophyta</taxon>
        <taxon>core chlorophytes</taxon>
        <taxon>Trebouxiophyceae</taxon>
        <taxon>Trebouxiophyceae incertae sedis</taxon>
        <taxon>Elliptochloris clade</taxon>
        <taxon>Elliptochloris</taxon>
    </lineage>
</organism>
<keyword evidence="2" id="KW-1185">Reference proteome</keyword>
<name>A0AAW1SEE2_9CHLO</name>